<feature type="domain" description="RNase H type-1" evidence="2">
    <location>
        <begin position="220"/>
        <end position="362"/>
    </location>
</feature>
<feature type="region of interest" description="Disordered" evidence="1">
    <location>
        <begin position="366"/>
        <end position="395"/>
    </location>
</feature>
<dbReference type="SUPFAM" id="SSF53098">
    <property type="entry name" value="Ribonuclease H-like"/>
    <property type="match status" value="1"/>
</dbReference>
<evidence type="ECO:0000256" key="1">
    <source>
        <dbReference type="SAM" id="MobiDB-lite"/>
    </source>
</evidence>
<comment type="caution">
    <text evidence="3">The sequence shown here is derived from an EMBL/GenBank/DDBJ whole genome shotgun (WGS) entry which is preliminary data.</text>
</comment>
<dbReference type="AlphaFoldDB" id="A0AAV5TYF0"/>
<evidence type="ECO:0000259" key="2">
    <source>
        <dbReference type="PROSITE" id="PS50879"/>
    </source>
</evidence>
<proteinExistence type="predicted"/>
<dbReference type="GO" id="GO:0004523">
    <property type="term" value="F:RNA-DNA hybrid ribonuclease activity"/>
    <property type="evidence" value="ECO:0007669"/>
    <property type="project" value="InterPro"/>
</dbReference>
<evidence type="ECO:0000313" key="3">
    <source>
        <dbReference type="EMBL" id="GMS99217.1"/>
    </source>
</evidence>
<keyword evidence="4" id="KW-1185">Reference proteome</keyword>
<protein>
    <recommendedName>
        <fullName evidence="2">RNase H type-1 domain-containing protein</fullName>
    </recommendedName>
</protein>
<feature type="region of interest" description="Disordered" evidence="1">
    <location>
        <begin position="9"/>
        <end position="28"/>
    </location>
</feature>
<feature type="non-terminal residue" evidence="3">
    <location>
        <position position="1"/>
    </location>
</feature>
<dbReference type="Gene3D" id="3.30.420.10">
    <property type="entry name" value="Ribonuclease H-like superfamily/Ribonuclease H"/>
    <property type="match status" value="1"/>
</dbReference>
<dbReference type="InterPro" id="IPR002156">
    <property type="entry name" value="RNaseH_domain"/>
</dbReference>
<dbReference type="Pfam" id="PF00075">
    <property type="entry name" value="RNase_H"/>
    <property type="match status" value="1"/>
</dbReference>
<gene>
    <name evidence="3" type="ORF">PENTCL1PPCAC_21392</name>
</gene>
<dbReference type="PROSITE" id="PS50879">
    <property type="entry name" value="RNASE_H_1"/>
    <property type="match status" value="1"/>
</dbReference>
<reference evidence="3" key="1">
    <citation type="submission" date="2023-10" db="EMBL/GenBank/DDBJ databases">
        <title>Genome assembly of Pristionchus species.</title>
        <authorList>
            <person name="Yoshida K."/>
            <person name="Sommer R.J."/>
        </authorList>
    </citation>
    <scope>NUCLEOTIDE SEQUENCE</scope>
    <source>
        <strain evidence="3">RS0144</strain>
    </source>
</reference>
<dbReference type="EMBL" id="BTSX01000005">
    <property type="protein sequence ID" value="GMS99217.1"/>
    <property type="molecule type" value="Genomic_DNA"/>
</dbReference>
<feature type="compositionally biased region" description="Acidic residues" evidence="1">
    <location>
        <begin position="18"/>
        <end position="28"/>
    </location>
</feature>
<organism evidence="3 4">
    <name type="scientific">Pristionchus entomophagus</name>
    <dbReference type="NCBI Taxonomy" id="358040"/>
    <lineage>
        <taxon>Eukaryota</taxon>
        <taxon>Metazoa</taxon>
        <taxon>Ecdysozoa</taxon>
        <taxon>Nematoda</taxon>
        <taxon>Chromadorea</taxon>
        <taxon>Rhabditida</taxon>
        <taxon>Rhabditina</taxon>
        <taxon>Diplogasteromorpha</taxon>
        <taxon>Diplogasteroidea</taxon>
        <taxon>Neodiplogasteridae</taxon>
        <taxon>Pristionchus</taxon>
    </lineage>
</organism>
<dbReference type="GO" id="GO:0003676">
    <property type="term" value="F:nucleic acid binding"/>
    <property type="evidence" value="ECO:0007669"/>
    <property type="project" value="InterPro"/>
</dbReference>
<dbReference type="Proteomes" id="UP001432027">
    <property type="component" value="Unassembled WGS sequence"/>
</dbReference>
<dbReference type="InterPro" id="IPR036397">
    <property type="entry name" value="RNaseH_sf"/>
</dbReference>
<evidence type="ECO:0000313" key="4">
    <source>
        <dbReference type="Proteomes" id="UP001432027"/>
    </source>
</evidence>
<dbReference type="InterPro" id="IPR012337">
    <property type="entry name" value="RNaseH-like_sf"/>
</dbReference>
<name>A0AAV5TYF0_9BILA</name>
<feature type="compositionally biased region" description="Basic and acidic residues" evidence="1">
    <location>
        <begin position="366"/>
        <end position="381"/>
    </location>
</feature>
<accession>A0AAV5TYF0</accession>
<sequence length="441" mass="50009">LFDLFVVGESSEGRSADSSEEDECEVEDDDREYFEIQSDLDEAAYSIRNLGKYVTNALDNASNLLPQTMIKHTVSRNTNYHTIVISQTRMFLHPESEKCCVHLNPPFIVDCFVDLCRLIAFFDGRCYPFLQQTPLYILAKIWIHGELDSHTKHDIATKSFKYMSTLCDTYDSINQIGSDCFEPRVWEARLSDQIKPDTTLAFTLNRFILVQKHYPDATLPDSEIIIYTDASVKDFEINGVVVGRSGIGIVFGEDHPMNVSAELQFPMSSSFTEILAVYVALAIIRQSTHYKGQSVIIRMDCTALILKLESGKFEKLAHVIDALLRLTDEFPFGVPITFEHVKAHEGNPLNTVADTLARAAIGLDPSLDHLGEEDKNEKDTIEPSSNSEEENNGVDIKKKWEVKMKRIKKRMPESSTVYGKRKGESIIHHNFPNHMLLLSEF</sequence>